<organism evidence="1 2">
    <name type="scientific">Gulosibacter macacae</name>
    <dbReference type="NCBI Taxonomy" id="2488791"/>
    <lineage>
        <taxon>Bacteria</taxon>
        <taxon>Bacillati</taxon>
        <taxon>Actinomycetota</taxon>
        <taxon>Actinomycetes</taxon>
        <taxon>Micrococcales</taxon>
        <taxon>Microbacteriaceae</taxon>
        <taxon>Gulosibacter</taxon>
    </lineage>
</organism>
<comment type="caution">
    <text evidence="1">The sequence shown here is derived from an EMBL/GenBank/DDBJ whole genome shotgun (WGS) entry which is preliminary data.</text>
</comment>
<protein>
    <submittedName>
        <fullName evidence="1">Uncharacterized protein</fullName>
    </submittedName>
</protein>
<dbReference type="RefSeq" id="WP_124973478.1">
    <property type="nucleotide sequence ID" value="NZ_RQVS01000014.1"/>
</dbReference>
<gene>
    <name evidence="1" type="ORF">EG850_11125</name>
</gene>
<dbReference type="OrthoDB" id="5063922at2"/>
<dbReference type="AlphaFoldDB" id="A0A3P3VTE9"/>
<evidence type="ECO:0000313" key="2">
    <source>
        <dbReference type="Proteomes" id="UP000274391"/>
    </source>
</evidence>
<accession>A0A3P3VTE9</accession>
<evidence type="ECO:0000313" key="1">
    <source>
        <dbReference type="EMBL" id="RRJ85930.1"/>
    </source>
</evidence>
<dbReference type="Proteomes" id="UP000274391">
    <property type="component" value="Unassembled WGS sequence"/>
</dbReference>
<keyword evidence="2" id="KW-1185">Reference proteome</keyword>
<sequence>MTGLGLHLFADDHGRAEARPALIRAALYPEDESVTTSLVEEHLLELDDVGFLRLYTSEGRDLLQLLHPTRVDRPTKSRIPEPPRERSRGFAAVGSGRVLRERVEASAEWAEWEAAQERGAAPPVRPLLLDAPPIGCPDHPNGRFADCGPCGTARRRHSAWLATARYSQQVDEYERSRRVTDEQADYYDEEPF</sequence>
<name>A0A3P3VTE9_9MICO</name>
<reference evidence="1 2" key="1">
    <citation type="submission" date="2018-11" db="EMBL/GenBank/DDBJ databases">
        <title>YIM 102482-1 draft genome.</title>
        <authorList>
            <person name="Li G."/>
            <person name="Jiang Y."/>
        </authorList>
    </citation>
    <scope>NUCLEOTIDE SEQUENCE [LARGE SCALE GENOMIC DNA]</scope>
    <source>
        <strain evidence="1 2">YIM 102482-1</strain>
    </source>
</reference>
<dbReference type="EMBL" id="RQVS01000014">
    <property type="protein sequence ID" value="RRJ85930.1"/>
    <property type="molecule type" value="Genomic_DNA"/>
</dbReference>
<proteinExistence type="predicted"/>